<proteinExistence type="predicted"/>
<dbReference type="Proteomes" id="UP000018004">
    <property type="component" value="Unassembled WGS sequence"/>
</dbReference>
<name>V6SLL4_9FLAO</name>
<reference evidence="1 2" key="1">
    <citation type="submission" date="2013-08" db="EMBL/GenBank/DDBJ databases">
        <title>Flavobacterium limnosediminis JC2902 genome sequencing.</title>
        <authorList>
            <person name="Lee K."/>
            <person name="Yi H."/>
            <person name="Park S."/>
            <person name="Chun J."/>
        </authorList>
    </citation>
    <scope>NUCLEOTIDE SEQUENCE [LARGE SCALE GENOMIC DNA]</scope>
    <source>
        <strain evidence="1 2">JC2902</strain>
    </source>
</reference>
<gene>
    <name evidence="1" type="ORF">FLJC2902T_30880</name>
</gene>
<protein>
    <submittedName>
        <fullName evidence="1">Uncharacterized protein</fullName>
    </submittedName>
</protein>
<dbReference type="EMBL" id="AVGG01000031">
    <property type="protein sequence ID" value="ESU25280.1"/>
    <property type="molecule type" value="Genomic_DNA"/>
</dbReference>
<organism evidence="1 2">
    <name type="scientific">Flavobacterium limnosediminis JC2902</name>
    <dbReference type="NCBI Taxonomy" id="1341181"/>
    <lineage>
        <taxon>Bacteria</taxon>
        <taxon>Pseudomonadati</taxon>
        <taxon>Bacteroidota</taxon>
        <taxon>Flavobacteriia</taxon>
        <taxon>Flavobacteriales</taxon>
        <taxon>Flavobacteriaceae</taxon>
        <taxon>Flavobacterium</taxon>
    </lineage>
</organism>
<keyword evidence="2" id="KW-1185">Reference proteome</keyword>
<dbReference type="eggNOG" id="ENOG502ZYNX">
    <property type="taxonomic scope" value="Bacteria"/>
</dbReference>
<evidence type="ECO:0000313" key="2">
    <source>
        <dbReference type="Proteomes" id="UP000018004"/>
    </source>
</evidence>
<comment type="caution">
    <text evidence="1">The sequence shown here is derived from an EMBL/GenBank/DDBJ whole genome shotgun (WGS) entry which is preliminary data.</text>
</comment>
<accession>V6SLL4</accession>
<dbReference type="AlphaFoldDB" id="V6SLL4"/>
<evidence type="ECO:0000313" key="1">
    <source>
        <dbReference type="EMBL" id="ESU25280.1"/>
    </source>
</evidence>
<sequence>MVCDMDDVFLQSSVNVQVLVITNELGQSPCTIESTLSTEIFPEQLSTAVNETGAGTSDEHDRFKFAGASGRTGAIWSDTVIV</sequence>